<evidence type="ECO:0000256" key="5">
    <source>
        <dbReference type="ARBA" id="ARBA00023136"/>
    </source>
</evidence>
<dbReference type="Pfam" id="PF02588">
    <property type="entry name" value="YitT_membrane"/>
    <property type="match status" value="1"/>
</dbReference>
<keyword evidence="2" id="KW-1003">Cell membrane</keyword>
<evidence type="ECO:0000256" key="3">
    <source>
        <dbReference type="ARBA" id="ARBA00022692"/>
    </source>
</evidence>
<evidence type="ECO:0000256" key="6">
    <source>
        <dbReference type="SAM" id="Phobius"/>
    </source>
</evidence>
<evidence type="ECO:0000256" key="1">
    <source>
        <dbReference type="ARBA" id="ARBA00004651"/>
    </source>
</evidence>
<comment type="caution">
    <text evidence="7">The sequence shown here is derived from an EMBL/GenBank/DDBJ whole genome shotgun (WGS) entry which is preliminary data.</text>
</comment>
<dbReference type="PANTHER" id="PTHR33545:SF5">
    <property type="entry name" value="UPF0750 MEMBRANE PROTEIN YITT"/>
    <property type="match status" value="1"/>
</dbReference>
<comment type="subcellular location">
    <subcellularLocation>
        <location evidence="1">Cell membrane</location>
        <topology evidence="1">Multi-pass membrane protein</topology>
    </subcellularLocation>
</comment>
<evidence type="ECO:0000256" key="2">
    <source>
        <dbReference type="ARBA" id="ARBA00022475"/>
    </source>
</evidence>
<protein>
    <submittedName>
        <fullName evidence="7">YitT family protein</fullName>
    </submittedName>
</protein>
<keyword evidence="4 6" id="KW-1133">Transmembrane helix</keyword>
<feature type="transmembrane region" description="Helical" evidence="6">
    <location>
        <begin position="74"/>
        <end position="92"/>
    </location>
</feature>
<feature type="transmembrane region" description="Helical" evidence="6">
    <location>
        <begin position="98"/>
        <end position="117"/>
    </location>
</feature>
<dbReference type="PANTHER" id="PTHR33545">
    <property type="entry name" value="UPF0750 MEMBRANE PROTEIN YITT-RELATED"/>
    <property type="match status" value="1"/>
</dbReference>
<dbReference type="InterPro" id="IPR003740">
    <property type="entry name" value="YitT"/>
</dbReference>
<feature type="transmembrane region" description="Helical" evidence="6">
    <location>
        <begin position="50"/>
        <end position="67"/>
    </location>
</feature>
<keyword evidence="5 6" id="KW-0472">Membrane</keyword>
<keyword evidence="3 6" id="KW-0812">Transmembrane</keyword>
<evidence type="ECO:0000256" key="4">
    <source>
        <dbReference type="ARBA" id="ARBA00022989"/>
    </source>
</evidence>
<dbReference type="EMBL" id="VDFN01000006">
    <property type="protein sequence ID" value="MQS45436.1"/>
    <property type="molecule type" value="Genomic_DNA"/>
</dbReference>
<sequence>MTGKVVLMLIALELIALSINMFYEPSKVAAGGATGIAILLYEAVDVPTSFSVFGINIVMLVISYFYLERMTTVKLIFGSFVLPLFLLITPVINLIPHPFTSVIIGSIIFGIGLAILYR</sequence>
<organism evidence="7 8">
    <name type="scientific">Companilactobacillus mishanensis</name>
    <dbReference type="NCBI Taxonomy" id="2486008"/>
    <lineage>
        <taxon>Bacteria</taxon>
        <taxon>Bacillati</taxon>
        <taxon>Bacillota</taxon>
        <taxon>Bacilli</taxon>
        <taxon>Lactobacillales</taxon>
        <taxon>Lactobacillaceae</taxon>
        <taxon>Companilactobacillus</taxon>
    </lineage>
</organism>
<evidence type="ECO:0000313" key="7">
    <source>
        <dbReference type="EMBL" id="MQS45436.1"/>
    </source>
</evidence>
<accession>A0ABW9P8E7</accession>
<gene>
    <name evidence="7" type="ORF">FHL03_08060</name>
</gene>
<proteinExistence type="predicted"/>
<keyword evidence="8" id="KW-1185">Reference proteome</keyword>
<dbReference type="Proteomes" id="UP000436655">
    <property type="component" value="Unassembled WGS sequence"/>
</dbReference>
<evidence type="ECO:0000313" key="8">
    <source>
        <dbReference type="Proteomes" id="UP000436655"/>
    </source>
</evidence>
<reference evidence="7 8" key="1">
    <citation type="journal article" date="2019" name="Syst. Appl. Microbiol.">
        <title>Polyphasic characterization of two novel Lactobacillus spp. isolated from blown salami packages: Description of Lactobacillus halodurans sp. nov. and Lactobacillus salsicarnum sp. nov.</title>
        <authorList>
            <person name="Schuster J.A."/>
            <person name="Klingl A."/>
            <person name="Vogel R.F."/>
            <person name="Ehrmann M.A."/>
        </authorList>
    </citation>
    <scope>NUCLEOTIDE SEQUENCE [LARGE SCALE GENOMIC DNA]</scope>
    <source>
        <strain evidence="7 8">TMW 1.2098</strain>
    </source>
</reference>
<dbReference type="InterPro" id="IPR051461">
    <property type="entry name" value="UPF0750_membrane"/>
</dbReference>
<feature type="transmembrane region" description="Helical" evidence="6">
    <location>
        <begin position="6"/>
        <end position="23"/>
    </location>
</feature>
<name>A0ABW9P8E7_9LACO</name>